<dbReference type="GO" id="GO:0006508">
    <property type="term" value="P:proteolysis"/>
    <property type="evidence" value="ECO:0007669"/>
    <property type="project" value="UniProtKB-KW"/>
</dbReference>
<dbReference type="Gene3D" id="3.10.450.10">
    <property type="match status" value="4"/>
</dbReference>
<dbReference type="Gene3D" id="3.90.70.10">
    <property type="entry name" value="Cysteine proteinases"/>
    <property type="match status" value="1"/>
</dbReference>
<dbReference type="EMBL" id="AB306515">
    <property type="protein sequence ID" value="BAF94154.1"/>
    <property type="molecule type" value="mRNA"/>
</dbReference>
<evidence type="ECO:0000256" key="1">
    <source>
        <dbReference type="ARBA" id="ARBA00008455"/>
    </source>
</evidence>
<dbReference type="PROSITE" id="PS00640">
    <property type="entry name" value="THIOL_PROTEASE_ASN"/>
    <property type="match status" value="1"/>
</dbReference>
<feature type="domain" description="Cystatin" evidence="11">
    <location>
        <begin position="24"/>
        <end position="114"/>
    </location>
</feature>
<dbReference type="Pfam" id="PF00031">
    <property type="entry name" value="Cystatin"/>
    <property type="match status" value="2"/>
</dbReference>
<evidence type="ECO:0000259" key="13">
    <source>
        <dbReference type="SMART" id="SM00848"/>
    </source>
</evidence>
<dbReference type="SMART" id="SM00043">
    <property type="entry name" value="CY"/>
    <property type="match status" value="3"/>
</dbReference>
<keyword evidence="6" id="KW-0788">Thiol protease</keyword>
<dbReference type="AlphaFoldDB" id="A9CPH5"/>
<dbReference type="SUPFAM" id="SSF54001">
    <property type="entry name" value="Cysteine proteinases"/>
    <property type="match status" value="1"/>
</dbReference>
<keyword evidence="9" id="KW-0325">Glycoprotein</keyword>
<evidence type="ECO:0000313" key="14">
    <source>
        <dbReference type="EMBL" id="BAF94154.1"/>
    </source>
</evidence>
<evidence type="ECO:0000259" key="12">
    <source>
        <dbReference type="SMART" id="SM00645"/>
    </source>
</evidence>
<dbReference type="PROSITE" id="PS00639">
    <property type="entry name" value="THIOL_PROTEASE_HIS"/>
    <property type="match status" value="1"/>
</dbReference>
<sequence>MMKLNVFILFISCAICINYVSSESCAGCPFEADTKNEALKEQLTKVVNKQSALANEEPKKDIEIIKATSQVVAGIKHIVYYTAVGVNSGNKYSCQSSWVDQPWKKPEQLLLKHECNSKVKRSLPGEPIDVSVNESEQVRELAEMGIETLDELDEDDNKRVLTDVISATKKLVNGIMYVITAEVKATSCKEKEPVNEKCLAEEVGSLRICELHMYRSFADKSPYNAKIVKSECAPKKEESVKKERSVKEKFSSDYINRLATAAIKRINAASNSFVVVGTKQMYFSLITRIRPESINTSLTLELDDTNCTKHHQDVSNCLLLPDLKNHMICSVQVTHNLETDEIKVENNFSCKNVQKDLTISNRARRALVGGMRPLDLETENFDNIKNFINSELNKDSNSLYHKAVVKVISGSLQVASGKNFKLFVEVADTSCLKNEDRNNKDCPFQEEGRMLCQLTVWERSWLKKIDLTSSKCDPIHTVMDISHSAELLGVDEQDKDYIKFKFFTKKFQRSYKTTEELKKRFRIFRANMKKADYLQKTEQGTAKYGVTIFSDISSKEFKKHYLGLKKRTPDIKFKQEMAQIPNITLPEEYDWRNYNAVTPVKNQGMCGSCWAFSVTGNIEGQYAIKTGNLVSLSEQELVDCDKYDDGCEGGLFETAYHAIEELGGLELESDYPYSGRDNTCHFNSSEVRVSITSSVNISNDETDMAKWLVANGPISIGINANAMQFYLGGVSHPLKFLCDPKTLDHGVLIVGYGIHRTWLLHRHLPYWLIKNSWSSYWGAKGYYMLYRGDGSCGVNQWPSSAVL</sequence>
<comment type="similarity">
    <text evidence="2">Belongs to the cystatin family.</text>
</comment>
<dbReference type="GO" id="GO:0004869">
    <property type="term" value="F:cysteine-type endopeptidase inhibitor activity"/>
    <property type="evidence" value="ECO:0007669"/>
    <property type="project" value="InterPro"/>
</dbReference>
<dbReference type="CDD" id="cd00042">
    <property type="entry name" value="CY"/>
    <property type="match status" value="3"/>
</dbReference>
<dbReference type="SUPFAM" id="SSF54403">
    <property type="entry name" value="Cystatin/monellin"/>
    <property type="match status" value="4"/>
</dbReference>
<evidence type="ECO:0000256" key="5">
    <source>
        <dbReference type="ARBA" id="ARBA00022801"/>
    </source>
</evidence>
<dbReference type="PRINTS" id="PR00705">
    <property type="entry name" value="PAPAIN"/>
</dbReference>
<dbReference type="InterPro" id="IPR013128">
    <property type="entry name" value="Peptidase_C1A"/>
</dbReference>
<dbReference type="SMART" id="SM00645">
    <property type="entry name" value="Pept_C1"/>
    <property type="match status" value="1"/>
</dbReference>
<evidence type="ECO:0000256" key="6">
    <source>
        <dbReference type="ARBA" id="ARBA00022807"/>
    </source>
</evidence>
<dbReference type="InterPro" id="IPR046350">
    <property type="entry name" value="Cystatin_sf"/>
</dbReference>
<keyword evidence="3 14" id="KW-0645">Protease</keyword>
<proteinExistence type="evidence at transcript level"/>
<evidence type="ECO:0000256" key="7">
    <source>
        <dbReference type="ARBA" id="ARBA00023145"/>
    </source>
</evidence>
<dbReference type="PROSITE" id="PS00139">
    <property type="entry name" value="THIOL_PROTEASE_CYS"/>
    <property type="match status" value="1"/>
</dbReference>
<feature type="domain" description="Cathepsin propeptide inhibitor" evidence="13">
    <location>
        <begin position="500"/>
        <end position="557"/>
    </location>
</feature>
<dbReference type="SMART" id="SM00848">
    <property type="entry name" value="Inhibitor_I29"/>
    <property type="match status" value="1"/>
</dbReference>
<keyword evidence="8" id="KW-1015">Disulfide bond</keyword>
<dbReference type="FunFam" id="3.10.450.10:FF:000004">
    <property type="entry name" value="Cystatin C"/>
    <property type="match status" value="1"/>
</dbReference>
<dbReference type="InterPro" id="IPR039417">
    <property type="entry name" value="Peptidase_C1A_papain-like"/>
</dbReference>
<feature type="domain" description="Peptidase C1A papain C-terminal" evidence="12">
    <location>
        <begin position="585"/>
        <end position="802"/>
    </location>
</feature>
<dbReference type="Pfam" id="PF00112">
    <property type="entry name" value="Peptidase_C1"/>
    <property type="match status" value="1"/>
</dbReference>
<feature type="chain" id="PRO_5002733493" evidence="10">
    <location>
        <begin position="23"/>
        <end position="803"/>
    </location>
</feature>
<protein>
    <submittedName>
        <fullName evidence="14">Cathepsin F-like cysteine protease</fullName>
    </submittedName>
</protein>
<dbReference type="PANTHER" id="PTHR12411">
    <property type="entry name" value="CYSTEINE PROTEASE FAMILY C1-RELATED"/>
    <property type="match status" value="1"/>
</dbReference>
<name>A9CPH5_PLAST</name>
<dbReference type="FunFam" id="3.90.70.10:FF:000130">
    <property type="entry name" value="Cysteine proteinase 1"/>
    <property type="match status" value="1"/>
</dbReference>
<keyword evidence="5" id="KW-0378">Hydrolase</keyword>
<dbReference type="InterPro" id="IPR000010">
    <property type="entry name" value="Cystatin_dom"/>
</dbReference>
<reference evidence="14" key="1">
    <citation type="submission" date="2007-05" db="EMBL/GenBank/DDBJ databases">
        <title>Cysteine proteases isolated from Plautia crossota stali.</title>
        <authorList>
            <person name="Kotaki T."/>
            <person name="Lee J.M."/>
        </authorList>
    </citation>
    <scope>NUCLEOTIDE SEQUENCE</scope>
</reference>
<dbReference type="InterPro" id="IPR000668">
    <property type="entry name" value="Peptidase_C1A_C"/>
</dbReference>
<dbReference type="CDD" id="cd02248">
    <property type="entry name" value="Peptidase_C1A"/>
    <property type="match status" value="1"/>
</dbReference>
<evidence type="ECO:0000256" key="3">
    <source>
        <dbReference type="ARBA" id="ARBA00022670"/>
    </source>
</evidence>
<accession>A9CPH5</accession>
<feature type="domain" description="Cystatin" evidence="11">
    <location>
        <begin position="122"/>
        <end position="351"/>
    </location>
</feature>
<dbReference type="InterPro" id="IPR038765">
    <property type="entry name" value="Papain-like_cys_pep_sf"/>
</dbReference>
<evidence type="ECO:0000256" key="2">
    <source>
        <dbReference type="ARBA" id="ARBA00009403"/>
    </source>
</evidence>
<keyword evidence="4 10" id="KW-0732">Signal</keyword>
<dbReference type="InterPro" id="IPR025660">
    <property type="entry name" value="Pept_his_AS"/>
</dbReference>
<dbReference type="InterPro" id="IPR013201">
    <property type="entry name" value="Prot_inhib_I29"/>
</dbReference>
<evidence type="ECO:0000259" key="11">
    <source>
        <dbReference type="SMART" id="SM00043"/>
    </source>
</evidence>
<dbReference type="InterPro" id="IPR025661">
    <property type="entry name" value="Pept_asp_AS"/>
</dbReference>
<dbReference type="GO" id="GO:0008234">
    <property type="term" value="F:cysteine-type peptidase activity"/>
    <property type="evidence" value="ECO:0007669"/>
    <property type="project" value="UniProtKB-KW"/>
</dbReference>
<dbReference type="InterPro" id="IPR000169">
    <property type="entry name" value="Pept_cys_AS"/>
</dbReference>
<comment type="similarity">
    <text evidence="1">Belongs to the peptidase C1 family.</text>
</comment>
<evidence type="ECO:0000256" key="10">
    <source>
        <dbReference type="SAM" id="SignalP"/>
    </source>
</evidence>
<organism evidence="14">
    <name type="scientific">Plautia stali</name>
    <name type="common">Stink bug</name>
    <dbReference type="NCBI Taxonomy" id="106108"/>
    <lineage>
        <taxon>Eukaryota</taxon>
        <taxon>Metazoa</taxon>
        <taxon>Ecdysozoa</taxon>
        <taxon>Arthropoda</taxon>
        <taxon>Hexapoda</taxon>
        <taxon>Insecta</taxon>
        <taxon>Pterygota</taxon>
        <taxon>Neoptera</taxon>
        <taxon>Paraneoptera</taxon>
        <taxon>Hemiptera</taxon>
        <taxon>Heteroptera</taxon>
        <taxon>Panheteroptera</taxon>
        <taxon>Pentatomomorpha</taxon>
        <taxon>Pentatomoidea</taxon>
        <taxon>Pentatomidae</taxon>
        <taxon>Pentatominae</taxon>
        <taxon>Plautia</taxon>
    </lineage>
</organism>
<feature type="signal peptide" evidence="10">
    <location>
        <begin position="1"/>
        <end position="22"/>
    </location>
</feature>
<feature type="domain" description="Cystatin" evidence="11">
    <location>
        <begin position="366"/>
        <end position="473"/>
    </location>
</feature>
<evidence type="ECO:0000256" key="9">
    <source>
        <dbReference type="ARBA" id="ARBA00023180"/>
    </source>
</evidence>
<keyword evidence="7" id="KW-0865">Zymogen</keyword>
<evidence type="ECO:0000256" key="4">
    <source>
        <dbReference type="ARBA" id="ARBA00022729"/>
    </source>
</evidence>
<evidence type="ECO:0000256" key="8">
    <source>
        <dbReference type="ARBA" id="ARBA00023157"/>
    </source>
</evidence>
<dbReference type="Pfam" id="PF08246">
    <property type="entry name" value="Inhibitor_I29"/>
    <property type="match status" value="1"/>
</dbReference>